<dbReference type="EMBL" id="AWQX01000399">
    <property type="protein sequence ID" value="EST18000.1"/>
    <property type="molecule type" value="Genomic_DNA"/>
</dbReference>
<dbReference type="InterPro" id="IPR007278">
    <property type="entry name" value="DUF397"/>
</dbReference>
<dbReference type="AlphaFoldDB" id="V6JDT5"/>
<protein>
    <recommendedName>
        <fullName evidence="1">DUF397 domain-containing protein</fullName>
    </recommendedName>
</protein>
<dbReference type="PATRIC" id="fig|1352936.5.peg.9540"/>
<keyword evidence="3" id="KW-1185">Reference proteome</keyword>
<keyword evidence="2" id="KW-0614">Plasmid</keyword>
<comment type="caution">
    <text evidence="2">The sequence shown here is derived from an EMBL/GenBank/DDBJ whole genome shotgun (WGS) entry which is preliminary data.</text>
</comment>
<name>V6JDT5_STRRC</name>
<reference evidence="2 3" key="1">
    <citation type="journal article" date="2014" name="Genome Announc.">
        <title>Draft Genome Sequence of Streptomyces roseochromogenes subsp. oscitans DS 12.976, Producer of the Aminocoumarin Antibiotic Clorobiocin.</title>
        <authorList>
            <person name="Ruckert C."/>
            <person name="Kalinowski J."/>
            <person name="Heide L."/>
            <person name="Apel A.K."/>
        </authorList>
    </citation>
    <scope>NUCLEOTIDE SEQUENCE [LARGE SCALE GENOMIC DNA]</scope>
    <source>
        <strain evidence="2 3">DS 12.976</strain>
        <plasmid evidence="2">pSros1</plasmid>
    </source>
</reference>
<dbReference type="HOGENOM" id="CLU_131550_2_0_11"/>
<evidence type="ECO:0000313" key="2">
    <source>
        <dbReference type="EMBL" id="EST18000.1"/>
    </source>
</evidence>
<evidence type="ECO:0000313" key="3">
    <source>
        <dbReference type="Proteomes" id="UP000017984"/>
    </source>
</evidence>
<sequence>MIMNHPAQTALGADTLAWWKSSYSSEQGACVEVAHAPQGRMAVRDSKVHAGPHLLVDTHAFTALVAGLVTGTV</sequence>
<proteinExistence type="predicted"/>
<accession>V6JDT5</accession>
<gene>
    <name evidence="2" type="ORF">M878_45875</name>
</gene>
<organism evidence="2 3">
    <name type="scientific">Streptomyces roseochromogenus subsp. oscitans DS 12.976</name>
    <dbReference type="NCBI Taxonomy" id="1352936"/>
    <lineage>
        <taxon>Bacteria</taxon>
        <taxon>Bacillati</taxon>
        <taxon>Actinomycetota</taxon>
        <taxon>Actinomycetes</taxon>
        <taxon>Kitasatosporales</taxon>
        <taxon>Streptomycetaceae</taxon>
        <taxon>Streptomyces</taxon>
    </lineage>
</organism>
<dbReference type="Pfam" id="PF04149">
    <property type="entry name" value="DUF397"/>
    <property type="match status" value="1"/>
</dbReference>
<geneLocation type="plasmid" evidence="2 3">
    <name>pSros1</name>
</geneLocation>
<dbReference type="Proteomes" id="UP000017984">
    <property type="component" value="Plasmid pSros1"/>
</dbReference>
<feature type="domain" description="DUF397" evidence="1">
    <location>
        <begin position="16"/>
        <end position="68"/>
    </location>
</feature>
<evidence type="ECO:0000259" key="1">
    <source>
        <dbReference type="Pfam" id="PF04149"/>
    </source>
</evidence>